<dbReference type="GO" id="GO:0016491">
    <property type="term" value="F:oxidoreductase activity"/>
    <property type="evidence" value="ECO:0007669"/>
    <property type="project" value="TreeGrafter"/>
</dbReference>
<evidence type="ECO:0000313" key="4">
    <source>
        <dbReference type="Proteomes" id="UP000652761"/>
    </source>
</evidence>
<comment type="caution">
    <text evidence="3">The sequence shown here is derived from an EMBL/GenBank/DDBJ whole genome shotgun (WGS) entry which is preliminary data.</text>
</comment>
<dbReference type="Gene3D" id="2.60.40.420">
    <property type="entry name" value="Cupredoxins - blue copper proteins"/>
    <property type="match status" value="1"/>
</dbReference>
<gene>
    <name evidence="3" type="ORF">Taro_036566</name>
</gene>
<name>A0A843WI74_COLES</name>
<dbReference type="Proteomes" id="UP000652761">
    <property type="component" value="Unassembled WGS sequence"/>
</dbReference>
<dbReference type="AlphaFoldDB" id="A0A843WI74"/>
<comment type="similarity">
    <text evidence="1">Belongs to the multicopper oxidase family.</text>
</comment>
<evidence type="ECO:0000313" key="3">
    <source>
        <dbReference type="EMBL" id="MQM03774.1"/>
    </source>
</evidence>
<dbReference type="PANTHER" id="PTHR11709:SF522">
    <property type="entry name" value="LACCASE-4"/>
    <property type="match status" value="1"/>
</dbReference>
<keyword evidence="4" id="KW-1185">Reference proteome</keyword>
<dbReference type="InterPro" id="IPR008972">
    <property type="entry name" value="Cupredoxin"/>
</dbReference>
<dbReference type="EMBL" id="NMUH01003095">
    <property type="protein sequence ID" value="MQM03774.1"/>
    <property type="molecule type" value="Genomic_DNA"/>
</dbReference>
<dbReference type="OrthoDB" id="679880at2759"/>
<dbReference type="PANTHER" id="PTHR11709">
    <property type="entry name" value="MULTI-COPPER OXIDASE"/>
    <property type="match status" value="1"/>
</dbReference>
<protein>
    <recommendedName>
        <fullName evidence="2">Plastocyanin-like domain-containing protein</fullName>
    </recommendedName>
</protein>
<reference evidence="3" key="1">
    <citation type="submission" date="2017-07" db="EMBL/GenBank/DDBJ databases">
        <title>Taro Niue Genome Assembly and Annotation.</title>
        <authorList>
            <person name="Atibalentja N."/>
            <person name="Keating K."/>
            <person name="Fields C.J."/>
        </authorList>
    </citation>
    <scope>NUCLEOTIDE SEQUENCE</scope>
    <source>
        <strain evidence="3">Niue_2</strain>
        <tissue evidence="3">Leaf</tissue>
    </source>
</reference>
<accession>A0A843WI74</accession>
<dbReference type="Pfam" id="PF07732">
    <property type="entry name" value="Cu-oxidase_3"/>
    <property type="match status" value="1"/>
</dbReference>
<dbReference type="InterPro" id="IPR045087">
    <property type="entry name" value="Cu-oxidase_fam"/>
</dbReference>
<dbReference type="GO" id="GO:0005507">
    <property type="term" value="F:copper ion binding"/>
    <property type="evidence" value="ECO:0007669"/>
    <property type="project" value="InterPro"/>
</dbReference>
<organism evidence="3 4">
    <name type="scientific">Colocasia esculenta</name>
    <name type="common">Wild taro</name>
    <name type="synonym">Arum esculentum</name>
    <dbReference type="NCBI Taxonomy" id="4460"/>
    <lineage>
        <taxon>Eukaryota</taxon>
        <taxon>Viridiplantae</taxon>
        <taxon>Streptophyta</taxon>
        <taxon>Embryophyta</taxon>
        <taxon>Tracheophyta</taxon>
        <taxon>Spermatophyta</taxon>
        <taxon>Magnoliopsida</taxon>
        <taxon>Liliopsida</taxon>
        <taxon>Araceae</taxon>
        <taxon>Aroideae</taxon>
        <taxon>Colocasieae</taxon>
        <taxon>Colocasia</taxon>
    </lineage>
</organism>
<evidence type="ECO:0000256" key="1">
    <source>
        <dbReference type="ARBA" id="ARBA00010609"/>
    </source>
</evidence>
<sequence>MKKVRRLCHTKSILTVNGKFPGPRVMAREGDRIIVKVVNHVKDNITLHWYVRNTIPTLQLRRT</sequence>
<evidence type="ECO:0000259" key="2">
    <source>
        <dbReference type="Pfam" id="PF07732"/>
    </source>
</evidence>
<feature type="domain" description="Plastocyanin-like" evidence="2">
    <location>
        <begin position="2"/>
        <end position="49"/>
    </location>
</feature>
<dbReference type="SUPFAM" id="SSF49503">
    <property type="entry name" value="Cupredoxins"/>
    <property type="match status" value="1"/>
</dbReference>
<dbReference type="InterPro" id="IPR011707">
    <property type="entry name" value="Cu-oxidase-like_N"/>
</dbReference>
<proteinExistence type="inferred from homology"/>